<evidence type="ECO:0000313" key="1">
    <source>
        <dbReference type="EMBL" id="OXA49242.1"/>
    </source>
</evidence>
<sequence>MLRQNQAREKCAELGMKLARIDGTEEINWINDRINTPSTNCDNPWTDGELITDTDSFEWRTNRTSLSTDLHIDSDDNCCVWVDLIGRRLRAIYRNAVASPLCYLETRGDVTRPQNNNIPGLSKNSREDFFQNGKVLIPESQGQSVHAELNYVGTYHGKEFYFGTGYRNQGGTQFLGRVKCAEAGMNFAKIDSPEEIAWLSWLLPPTNYWTDGVQKSSPLRYHWATDQSPLNSELNVTSVALGLALNTFAKLVTYDQNDTQRLIWYLCYQYRLKK</sequence>
<name>A0A226DUU0_FOLCA</name>
<comment type="caution">
    <text evidence="1">The sequence shown here is derived from an EMBL/GenBank/DDBJ whole genome shotgun (WGS) entry which is preliminary data.</text>
</comment>
<dbReference type="Gene3D" id="3.10.100.10">
    <property type="entry name" value="Mannose-Binding Protein A, subunit A"/>
    <property type="match status" value="2"/>
</dbReference>
<dbReference type="Proteomes" id="UP000198287">
    <property type="component" value="Unassembled WGS sequence"/>
</dbReference>
<dbReference type="SUPFAM" id="SSF56436">
    <property type="entry name" value="C-type lectin-like"/>
    <property type="match status" value="2"/>
</dbReference>
<accession>A0A226DUU0</accession>
<reference evidence="1 2" key="1">
    <citation type="submission" date="2015-12" db="EMBL/GenBank/DDBJ databases">
        <title>The genome of Folsomia candida.</title>
        <authorList>
            <person name="Faddeeva A."/>
            <person name="Derks M.F."/>
            <person name="Anvar Y."/>
            <person name="Smit S."/>
            <person name="Van Straalen N."/>
            <person name="Roelofs D."/>
        </authorList>
    </citation>
    <scope>NUCLEOTIDE SEQUENCE [LARGE SCALE GENOMIC DNA]</scope>
    <source>
        <strain evidence="1 2">VU population</strain>
        <tissue evidence="1">Whole body</tissue>
    </source>
</reference>
<organism evidence="1 2">
    <name type="scientific">Folsomia candida</name>
    <name type="common">Springtail</name>
    <dbReference type="NCBI Taxonomy" id="158441"/>
    <lineage>
        <taxon>Eukaryota</taxon>
        <taxon>Metazoa</taxon>
        <taxon>Ecdysozoa</taxon>
        <taxon>Arthropoda</taxon>
        <taxon>Hexapoda</taxon>
        <taxon>Collembola</taxon>
        <taxon>Entomobryomorpha</taxon>
        <taxon>Isotomoidea</taxon>
        <taxon>Isotomidae</taxon>
        <taxon>Proisotominae</taxon>
        <taxon>Folsomia</taxon>
    </lineage>
</organism>
<proteinExistence type="predicted"/>
<dbReference type="AlphaFoldDB" id="A0A226DUU0"/>
<evidence type="ECO:0008006" key="3">
    <source>
        <dbReference type="Google" id="ProtNLM"/>
    </source>
</evidence>
<dbReference type="InterPro" id="IPR016187">
    <property type="entry name" value="CTDL_fold"/>
</dbReference>
<evidence type="ECO:0000313" key="2">
    <source>
        <dbReference type="Proteomes" id="UP000198287"/>
    </source>
</evidence>
<keyword evidence="2" id="KW-1185">Reference proteome</keyword>
<dbReference type="EMBL" id="LNIX01000010">
    <property type="protein sequence ID" value="OXA49242.1"/>
    <property type="molecule type" value="Genomic_DNA"/>
</dbReference>
<protein>
    <recommendedName>
        <fullName evidence="3">C-type lectin domain-containing protein</fullName>
    </recommendedName>
</protein>
<gene>
    <name evidence="1" type="ORF">Fcan01_15780</name>
</gene>
<dbReference type="InterPro" id="IPR016186">
    <property type="entry name" value="C-type_lectin-like/link_sf"/>
</dbReference>